<evidence type="ECO:0000256" key="3">
    <source>
        <dbReference type="ARBA" id="ARBA00022614"/>
    </source>
</evidence>
<dbReference type="InterPro" id="IPR003591">
    <property type="entry name" value="Leu-rich_rpt_typical-subtyp"/>
</dbReference>
<evidence type="ECO:0008006" key="11">
    <source>
        <dbReference type="Google" id="ProtNLM"/>
    </source>
</evidence>
<evidence type="ECO:0000256" key="4">
    <source>
        <dbReference type="ARBA" id="ARBA00022729"/>
    </source>
</evidence>
<dbReference type="Proteomes" id="UP001153709">
    <property type="component" value="Chromosome 2"/>
</dbReference>
<dbReference type="SMART" id="SM00365">
    <property type="entry name" value="LRR_SD22"/>
    <property type="match status" value="11"/>
</dbReference>
<dbReference type="OrthoDB" id="1111193at2759"/>
<keyword evidence="10" id="KW-1185">Reference proteome</keyword>
<keyword evidence="3" id="KW-0433">Leucine-rich repeat</keyword>
<dbReference type="SMART" id="SM00364">
    <property type="entry name" value="LRR_BAC"/>
    <property type="match status" value="7"/>
</dbReference>
<evidence type="ECO:0000256" key="1">
    <source>
        <dbReference type="ARBA" id="ARBA00004236"/>
    </source>
</evidence>
<evidence type="ECO:0000256" key="5">
    <source>
        <dbReference type="ARBA" id="ARBA00022737"/>
    </source>
</evidence>
<keyword evidence="2" id="KW-1003">Cell membrane</keyword>
<dbReference type="PROSITE" id="PS51450">
    <property type="entry name" value="LRR"/>
    <property type="match status" value="10"/>
</dbReference>
<dbReference type="InterPro" id="IPR025875">
    <property type="entry name" value="Leu-rich_rpt_4"/>
</dbReference>
<evidence type="ECO:0000313" key="10">
    <source>
        <dbReference type="Proteomes" id="UP001153709"/>
    </source>
</evidence>
<organism evidence="9 10">
    <name type="scientific">Diabrotica balteata</name>
    <name type="common">Banded cucumber beetle</name>
    <dbReference type="NCBI Taxonomy" id="107213"/>
    <lineage>
        <taxon>Eukaryota</taxon>
        <taxon>Metazoa</taxon>
        <taxon>Ecdysozoa</taxon>
        <taxon>Arthropoda</taxon>
        <taxon>Hexapoda</taxon>
        <taxon>Insecta</taxon>
        <taxon>Pterygota</taxon>
        <taxon>Neoptera</taxon>
        <taxon>Endopterygota</taxon>
        <taxon>Coleoptera</taxon>
        <taxon>Polyphaga</taxon>
        <taxon>Cucujiformia</taxon>
        <taxon>Chrysomeloidea</taxon>
        <taxon>Chrysomelidae</taxon>
        <taxon>Galerucinae</taxon>
        <taxon>Diabroticina</taxon>
        <taxon>Diabroticites</taxon>
        <taxon>Diabrotica</taxon>
    </lineage>
</organism>
<feature type="transmembrane region" description="Helical" evidence="8">
    <location>
        <begin position="9"/>
        <end position="27"/>
    </location>
</feature>
<evidence type="ECO:0000256" key="2">
    <source>
        <dbReference type="ARBA" id="ARBA00022475"/>
    </source>
</evidence>
<dbReference type="FunFam" id="3.80.10.10:FF:001167">
    <property type="entry name" value="Chaoptin"/>
    <property type="match status" value="1"/>
</dbReference>
<keyword evidence="6 8" id="KW-0472">Membrane</keyword>
<dbReference type="InterPro" id="IPR001611">
    <property type="entry name" value="Leu-rich_rpt"/>
</dbReference>
<evidence type="ECO:0000256" key="6">
    <source>
        <dbReference type="ARBA" id="ARBA00023136"/>
    </source>
</evidence>
<gene>
    <name evidence="9" type="ORF">DIABBA_LOCUS3188</name>
</gene>
<comment type="subcellular location">
    <subcellularLocation>
        <location evidence="1">Cell membrane</location>
    </subcellularLocation>
</comment>
<protein>
    <recommendedName>
        <fullName evidence="11">Chaoptin</fullName>
    </recommendedName>
</protein>
<keyword evidence="8" id="KW-1133">Transmembrane helix</keyword>
<dbReference type="Gene3D" id="3.80.10.10">
    <property type="entry name" value="Ribonuclease Inhibitor"/>
    <property type="match status" value="7"/>
</dbReference>
<keyword evidence="8" id="KW-0812">Transmembrane</keyword>
<dbReference type="FunFam" id="3.80.10.10:FF:000770">
    <property type="entry name" value="Uncharacterized protein"/>
    <property type="match status" value="1"/>
</dbReference>
<dbReference type="PANTHER" id="PTHR45712">
    <property type="entry name" value="AGAP008170-PA"/>
    <property type="match status" value="1"/>
</dbReference>
<keyword evidence="7" id="KW-0325">Glycoprotein</keyword>
<dbReference type="EMBL" id="OU898277">
    <property type="protein sequence ID" value="CAG9829363.1"/>
    <property type="molecule type" value="Genomic_DNA"/>
</dbReference>
<dbReference type="PRINTS" id="PR00019">
    <property type="entry name" value="LEURICHRPT"/>
</dbReference>
<keyword evidence="4" id="KW-0732">Signal</keyword>
<proteinExistence type="predicted"/>
<dbReference type="Pfam" id="PF12799">
    <property type="entry name" value="LRR_4"/>
    <property type="match status" value="1"/>
</dbReference>
<name>A0A9N9SRL1_DIABA</name>
<reference evidence="9" key="1">
    <citation type="submission" date="2022-01" db="EMBL/GenBank/DDBJ databases">
        <authorList>
            <person name="King R."/>
        </authorList>
    </citation>
    <scope>NUCLEOTIDE SEQUENCE</scope>
</reference>
<keyword evidence="5" id="KW-0677">Repeat</keyword>
<evidence type="ECO:0000256" key="7">
    <source>
        <dbReference type="ARBA" id="ARBA00023180"/>
    </source>
</evidence>
<dbReference type="GO" id="GO:0005886">
    <property type="term" value="C:plasma membrane"/>
    <property type="evidence" value="ECO:0007669"/>
    <property type="project" value="UniProtKB-SubCell"/>
</dbReference>
<dbReference type="SUPFAM" id="SSF52058">
    <property type="entry name" value="L domain-like"/>
    <property type="match status" value="4"/>
</dbReference>
<sequence length="1290" mass="146542">MDLLHIMKFGYAVVIGSIIIMIWISMIESKQVELVNYPPCFFNPLCSCSKSVPDLGIVRCQDVHLPRIPETVNTSKVFMLHMENNEMRSLEPYFLQSTGLYKIIISENPLSAITDEAFIGLERSLWELEISHCALTIVPNRAIRYLQKLRRLDLTGNDINKISPENWRGIEHSLEVLVLADNDINHIPIDTFSGLPNLDTIDLRGNNLREIDPSVFRDGLGRLAYLILADNQLSSIPYQALQPLRLLKTLDLSFNRINKMEPATEPGVQINLNYQLNLDTFRLDYNQISILEPMSFQYFNVLNRTYLDGNPIINLEENAFRQAKIKELYLRSCGLTQINPAAFEGLEKYLEILDLSGNNISLLPEAVFHPFQLLRSLSLRDNTLQKLNAIEDFNGFQFTLYNLDLSGNDNVPISLQDLRRLRSLRSLSISRLTQPTLSADNFLEFGIDLEELKINFANLQTIKNNAFQHVHGLKSIDLSENAIGTIENNAFTDIDHSLTHLKISHGLSSSLTNMPTDAIKVLTNLKELDLSNNKLKMMPDTSFHSLRQLQKLELQDNTIEVIHKGTFQGDIHEELEEIYLSFNSLKTISQHTFVHLPKLEQLLLDDNKIESLERRAFMNLENIKRLNLKGNKISSISFETFQNLPELEDLDMSYNKIKTFEFTMFDQVGTLSIFCVNVSHNSLTELLVNIPSTFEGAVCSFCEGIGSVHSNIKRLDLSYNNISAISKQFFRPVELSLTHLYLSHNKLLNASRDVFGSLRHLQWLDISHNGMYEMDFDMFRNTKKLQVLLASHNKIADVANDLFRFLSNLRIVDLSHNRLRALPDNLFREEGLERLDLSHNMLSKLPLNSMSVSTAITVCELDLSWNSISSLSHGGLLTRFRSLSFLDLSYNRLASVDAGTFKGLPKLSALDLSHNSQLVFEPNGLSFQGLEYTLYHLLLNNISLSQVPTLPTPHLISLSLSYNSLPTVPPEMTTNLTKLQRLNLDHNDLTTIPIVTHQLDELRYFSIAGNPVTFLSNTSLLGVADHLVELDIKNLELTTLETGVFCKMYSLRTLKMDQFPNIKNLNIPSLLQFNTGLRNLEIHIDAPTEDNLEKQMTGELPLKLRNITFTGKGLKKLGSNVLNGIRSPVFHFGVHNTSIMKIAANIFDDLDRVKNLTVDVRNNQVLQNLLNPSRGNIPNLYGKTFLIDLDITGNKWTCDCDLGWVEVWLRKRRQYLCGDSPPVAASFTDPKYTCRHVDDDLRTALCHNKNNQTVIDVLKSDIECGWSFAPHISELPVLLLVFIVSTLQLI</sequence>
<evidence type="ECO:0000256" key="8">
    <source>
        <dbReference type="SAM" id="Phobius"/>
    </source>
</evidence>
<evidence type="ECO:0000313" key="9">
    <source>
        <dbReference type="EMBL" id="CAG9829363.1"/>
    </source>
</evidence>
<dbReference type="InterPro" id="IPR032675">
    <property type="entry name" value="LRR_dom_sf"/>
</dbReference>
<dbReference type="GO" id="GO:0048468">
    <property type="term" value="P:cell development"/>
    <property type="evidence" value="ECO:0007669"/>
    <property type="project" value="UniProtKB-ARBA"/>
</dbReference>
<dbReference type="PANTHER" id="PTHR45712:SF22">
    <property type="entry name" value="INSULIN-LIKE GROWTH FACTOR-BINDING PROTEIN COMPLEX ACID LABILE SUBUNIT"/>
    <property type="match status" value="1"/>
</dbReference>
<accession>A0A9N9SRL1</accession>
<dbReference type="Pfam" id="PF00560">
    <property type="entry name" value="LRR_1"/>
    <property type="match status" value="1"/>
</dbReference>
<dbReference type="SMART" id="SM00369">
    <property type="entry name" value="LRR_TYP"/>
    <property type="match status" value="26"/>
</dbReference>
<dbReference type="Pfam" id="PF13855">
    <property type="entry name" value="LRR_8"/>
    <property type="match status" value="9"/>
</dbReference>
<dbReference type="InterPro" id="IPR050333">
    <property type="entry name" value="SLRP"/>
</dbReference>
<dbReference type="GO" id="GO:0005615">
    <property type="term" value="C:extracellular space"/>
    <property type="evidence" value="ECO:0007669"/>
    <property type="project" value="TreeGrafter"/>
</dbReference>